<gene>
    <name evidence="1" type="ORF">DSTB1V02_LOCUS11911</name>
</gene>
<dbReference type="EMBL" id="LR903672">
    <property type="protein sequence ID" value="CAD7252151.1"/>
    <property type="molecule type" value="Genomic_DNA"/>
</dbReference>
<evidence type="ECO:0000313" key="2">
    <source>
        <dbReference type="Proteomes" id="UP000677054"/>
    </source>
</evidence>
<keyword evidence="2" id="KW-1185">Reference proteome</keyword>
<dbReference type="Proteomes" id="UP000677054">
    <property type="component" value="Unassembled WGS sequence"/>
</dbReference>
<name>A0A7R9AE44_9CRUS</name>
<protein>
    <submittedName>
        <fullName evidence="1">Uncharacterized protein</fullName>
    </submittedName>
</protein>
<organism evidence="1">
    <name type="scientific">Darwinula stevensoni</name>
    <dbReference type="NCBI Taxonomy" id="69355"/>
    <lineage>
        <taxon>Eukaryota</taxon>
        <taxon>Metazoa</taxon>
        <taxon>Ecdysozoa</taxon>
        <taxon>Arthropoda</taxon>
        <taxon>Crustacea</taxon>
        <taxon>Oligostraca</taxon>
        <taxon>Ostracoda</taxon>
        <taxon>Podocopa</taxon>
        <taxon>Podocopida</taxon>
        <taxon>Darwinulocopina</taxon>
        <taxon>Darwinuloidea</taxon>
        <taxon>Darwinulidae</taxon>
        <taxon>Darwinula</taxon>
    </lineage>
</organism>
<evidence type="ECO:0000313" key="1">
    <source>
        <dbReference type="EMBL" id="CAD7252151.1"/>
    </source>
</evidence>
<dbReference type="AlphaFoldDB" id="A0A7R9AE44"/>
<dbReference type="EMBL" id="CAJPEV010004155">
    <property type="protein sequence ID" value="CAG0901280.1"/>
    <property type="molecule type" value="Genomic_DNA"/>
</dbReference>
<proteinExistence type="predicted"/>
<reference evidence="1" key="1">
    <citation type="submission" date="2020-11" db="EMBL/GenBank/DDBJ databases">
        <authorList>
            <person name="Tran Van P."/>
        </authorList>
    </citation>
    <scope>NUCLEOTIDE SEQUENCE</scope>
</reference>
<sequence length="80" mass="8960">MQGWRGEVSAVDEEKNKRILEVLKEKGVEWENERNPPMALETRTGSGTTGFLESLSVSLTGSLLHLPLLKRENKVTSDVH</sequence>
<accession>A0A7R9AE44</accession>